<dbReference type="InterPro" id="IPR000210">
    <property type="entry name" value="BTB/POZ_dom"/>
</dbReference>
<dbReference type="PANTHER" id="PTHR47274:SF1">
    <property type="entry name" value="BTB_POZ DOMAIN CONTAINING PROTEIN, EXPRESSED"/>
    <property type="match status" value="1"/>
</dbReference>
<dbReference type="SMART" id="SM00225">
    <property type="entry name" value="BTB"/>
    <property type="match status" value="1"/>
</dbReference>
<evidence type="ECO:0000313" key="6">
    <source>
        <dbReference type="Proteomes" id="UP000077202"/>
    </source>
</evidence>
<keyword evidence="3" id="KW-0175">Coiled coil</keyword>
<evidence type="ECO:0000256" key="1">
    <source>
        <dbReference type="ARBA" id="ARBA00002668"/>
    </source>
</evidence>
<evidence type="ECO:0000313" key="5">
    <source>
        <dbReference type="EMBL" id="OAE26621.1"/>
    </source>
</evidence>
<gene>
    <name evidence="5" type="ORF">AXG93_4542s1420</name>
</gene>
<comment type="function">
    <text evidence="1">May act as a substrate-specific adapter of an E3 ubiquitin-protein ligase complex (CUL3-RBX1-BTB) which mediates the ubiquitination and subsequent proteasomal degradation of target proteins.</text>
</comment>
<comment type="caution">
    <text evidence="5">The sequence shown here is derived from an EMBL/GenBank/DDBJ whole genome shotgun (WGS) entry which is preliminary data.</text>
</comment>
<dbReference type="InterPro" id="IPR011333">
    <property type="entry name" value="SKP1/BTB/POZ_sf"/>
</dbReference>
<dbReference type="Gene3D" id="1.25.40.420">
    <property type="match status" value="1"/>
</dbReference>
<dbReference type="AlphaFoldDB" id="A0A176W250"/>
<evidence type="ECO:0000256" key="2">
    <source>
        <dbReference type="ARBA" id="ARBA00004906"/>
    </source>
</evidence>
<dbReference type="InterPro" id="IPR044784">
    <property type="entry name" value="At1g01640-like"/>
</dbReference>
<feature type="coiled-coil region" evidence="3">
    <location>
        <begin position="62"/>
        <end position="89"/>
    </location>
</feature>
<dbReference type="Gene3D" id="3.30.710.10">
    <property type="entry name" value="Potassium Channel Kv1.1, Chain A"/>
    <property type="match status" value="1"/>
</dbReference>
<reference evidence="5" key="1">
    <citation type="submission" date="2016-03" db="EMBL/GenBank/DDBJ databases">
        <title>Mechanisms controlling the formation of the plant cell surface in tip-growing cells are functionally conserved among land plants.</title>
        <authorList>
            <person name="Honkanen S."/>
            <person name="Jones V.A."/>
            <person name="Morieri G."/>
            <person name="Champion C."/>
            <person name="Hetherington A.J."/>
            <person name="Kelly S."/>
            <person name="Saint-Marcoux D."/>
            <person name="Proust H."/>
            <person name="Prescott H."/>
            <person name="Dolan L."/>
        </authorList>
    </citation>
    <scope>NUCLEOTIDE SEQUENCE [LARGE SCALE GENOMIC DNA]</scope>
    <source>
        <tissue evidence="5">Whole gametophyte</tissue>
    </source>
</reference>
<dbReference type="PANTHER" id="PTHR47274">
    <property type="entry name" value="BTB/POZ DOMAIN CONTAINING PROTEIN, EXPRESSED-RELATED"/>
    <property type="match status" value="1"/>
</dbReference>
<sequence>MPSPCVGCQRTLKCKSLDRYNSSGTCDRELSCQRQGHNLPVVVCVDCFEQEATGRYIAEGALAEAKQEIVDKDQEIVSLREQMEQMQVELGFLRTWENPLQDPHAEIVFYSAEGETLHAHRAILMSKSPVFKSMLLADLKDGRSGVLHLDDMPAGALRAFLNFLYFATASDADLKLHGGHLLAAAHKFDIPPLKTLAEKYIVENLITQENAVSFLELGSLCNSKPIKDATTKLIAINYEAFLSRSDYNMLVQRDPGVVIEFYEELVQRLRKTLKLHGLIED</sequence>
<name>A0A176W250_MARPO</name>
<dbReference type="Proteomes" id="UP000077202">
    <property type="component" value="Unassembled WGS sequence"/>
</dbReference>
<evidence type="ECO:0000259" key="4">
    <source>
        <dbReference type="PROSITE" id="PS50097"/>
    </source>
</evidence>
<proteinExistence type="predicted"/>
<comment type="pathway">
    <text evidence="2">Protein modification; protein ubiquitination.</text>
</comment>
<evidence type="ECO:0000256" key="3">
    <source>
        <dbReference type="SAM" id="Coils"/>
    </source>
</evidence>
<dbReference type="PROSITE" id="PS50097">
    <property type="entry name" value="BTB"/>
    <property type="match status" value="1"/>
</dbReference>
<feature type="domain" description="BTB" evidence="4">
    <location>
        <begin position="105"/>
        <end position="165"/>
    </location>
</feature>
<dbReference type="SUPFAM" id="SSF54695">
    <property type="entry name" value="POZ domain"/>
    <property type="match status" value="1"/>
</dbReference>
<organism evidence="5 6">
    <name type="scientific">Marchantia polymorpha subsp. ruderalis</name>
    <dbReference type="NCBI Taxonomy" id="1480154"/>
    <lineage>
        <taxon>Eukaryota</taxon>
        <taxon>Viridiplantae</taxon>
        <taxon>Streptophyta</taxon>
        <taxon>Embryophyta</taxon>
        <taxon>Marchantiophyta</taxon>
        <taxon>Marchantiopsida</taxon>
        <taxon>Marchantiidae</taxon>
        <taxon>Marchantiales</taxon>
        <taxon>Marchantiaceae</taxon>
        <taxon>Marchantia</taxon>
    </lineage>
</organism>
<dbReference type="CDD" id="cd18186">
    <property type="entry name" value="BTB_POZ_ZBTB_KLHL-like"/>
    <property type="match status" value="1"/>
</dbReference>
<keyword evidence="6" id="KW-1185">Reference proteome</keyword>
<dbReference type="EMBL" id="LVLJ01002146">
    <property type="protein sequence ID" value="OAE26621.1"/>
    <property type="molecule type" value="Genomic_DNA"/>
</dbReference>
<accession>A0A176W250</accession>
<protein>
    <recommendedName>
        <fullName evidence="4">BTB domain-containing protein</fullName>
    </recommendedName>
</protein>
<dbReference type="Pfam" id="PF00651">
    <property type="entry name" value="BTB"/>
    <property type="match status" value="1"/>
</dbReference>